<dbReference type="HOGENOM" id="CLU_902968_0_0_0"/>
<dbReference type="PANTHER" id="PTHR43317">
    <property type="entry name" value="THERMOSPERMINE SYNTHASE ACAULIS5"/>
    <property type="match status" value="1"/>
</dbReference>
<dbReference type="EMBL" id="CP000804">
    <property type="protein sequence ID" value="ABU56303.1"/>
    <property type="molecule type" value="Genomic_DNA"/>
</dbReference>
<keyword evidence="1" id="KW-0620">Polyamine biosynthesis</keyword>
<dbReference type="PANTHER" id="PTHR43317:SF1">
    <property type="entry name" value="THERMOSPERMINE SYNTHASE ACAULIS5"/>
    <property type="match status" value="1"/>
</dbReference>
<sequence length="284" mass="31674">MASQGATTHLASYTASLSRRLAWLRTLPDGVIYDRSLPQTRLWVIKDASFISLFFLNPETGALDGPMSRIDIERPLHLLAPYTRALLLTLLWRPAPHRICMLGFGGGRMSLALHAHLPDVNIDNVDVDPAFETIAADYFGVIFDERQRLHIADAQAFLQSTMHRYDIIIMDAFSDARDNLNHLATAEFYALCRERLRPGGVIGVNFLRSDPHLSTKVDAFRAAWHTTLATPLRHSLVAFGVGRMPAPATELTTRACALAQRYGFDADLSNLAATLRPLRAIDLW</sequence>
<dbReference type="NCBIfam" id="NF037959">
    <property type="entry name" value="MFS_SpdSyn"/>
    <property type="match status" value="1"/>
</dbReference>
<dbReference type="KEGG" id="rca:Rcas_0169"/>
<evidence type="ECO:0000313" key="2">
    <source>
        <dbReference type="EMBL" id="ABU56303.1"/>
    </source>
</evidence>
<dbReference type="eggNOG" id="COG0421">
    <property type="taxonomic scope" value="Bacteria"/>
</dbReference>
<dbReference type="Pfam" id="PF01564">
    <property type="entry name" value="Spermine_synth"/>
    <property type="match status" value="1"/>
</dbReference>
<dbReference type="InterPro" id="IPR029063">
    <property type="entry name" value="SAM-dependent_MTases_sf"/>
</dbReference>
<accession>A7NFS2</accession>
<dbReference type="RefSeq" id="WP_011997708.1">
    <property type="nucleotide sequence ID" value="NC_009767.1"/>
</dbReference>
<dbReference type="STRING" id="383372.Rcas_0169"/>
<organism evidence="2 3">
    <name type="scientific">Roseiflexus castenholzii (strain DSM 13941 / HLO8)</name>
    <dbReference type="NCBI Taxonomy" id="383372"/>
    <lineage>
        <taxon>Bacteria</taxon>
        <taxon>Bacillati</taxon>
        <taxon>Chloroflexota</taxon>
        <taxon>Chloroflexia</taxon>
        <taxon>Chloroflexales</taxon>
        <taxon>Roseiflexineae</taxon>
        <taxon>Roseiflexaceae</taxon>
        <taxon>Roseiflexus</taxon>
    </lineage>
</organism>
<evidence type="ECO:0000256" key="1">
    <source>
        <dbReference type="ARBA" id="ARBA00023115"/>
    </source>
</evidence>
<name>A7NFS2_ROSCS</name>
<protein>
    <submittedName>
        <fullName evidence="2">Spermidine synthase-like protein</fullName>
    </submittedName>
</protein>
<evidence type="ECO:0000313" key="3">
    <source>
        <dbReference type="Proteomes" id="UP000000263"/>
    </source>
</evidence>
<dbReference type="AlphaFoldDB" id="A7NFS2"/>
<dbReference type="Gene3D" id="3.40.50.150">
    <property type="entry name" value="Vaccinia Virus protein VP39"/>
    <property type="match status" value="1"/>
</dbReference>
<dbReference type="OrthoDB" id="9761985at2"/>
<dbReference type="CDD" id="cd02440">
    <property type="entry name" value="AdoMet_MTases"/>
    <property type="match status" value="1"/>
</dbReference>
<dbReference type="GO" id="GO:0006596">
    <property type="term" value="P:polyamine biosynthetic process"/>
    <property type="evidence" value="ECO:0007669"/>
    <property type="project" value="UniProtKB-KW"/>
</dbReference>
<dbReference type="SUPFAM" id="SSF53335">
    <property type="entry name" value="S-adenosyl-L-methionine-dependent methyltransferases"/>
    <property type="match status" value="1"/>
</dbReference>
<dbReference type="Proteomes" id="UP000000263">
    <property type="component" value="Chromosome"/>
</dbReference>
<proteinExistence type="predicted"/>
<gene>
    <name evidence="2" type="ordered locus">Rcas_0169</name>
</gene>
<keyword evidence="3" id="KW-1185">Reference proteome</keyword>
<reference evidence="2 3" key="1">
    <citation type="submission" date="2007-08" db="EMBL/GenBank/DDBJ databases">
        <title>Complete sequence of Roseiflexus castenholzii DSM 13941.</title>
        <authorList>
            <consortium name="US DOE Joint Genome Institute"/>
            <person name="Copeland A."/>
            <person name="Lucas S."/>
            <person name="Lapidus A."/>
            <person name="Barry K."/>
            <person name="Glavina del Rio T."/>
            <person name="Dalin E."/>
            <person name="Tice H."/>
            <person name="Pitluck S."/>
            <person name="Thompson L.S."/>
            <person name="Brettin T."/>
            <person name="Bruce D."/>
            <person name="Detter J.C."/>
            <person name="Han C."/>
            <person name="Tapia R."/>
            <person name="Schmutz J."/>
            <person name="Larimer F."/>
            <person name="Land M."/>
            <person name="Hauser L."/>
            <person name="Kyrpides N."/>
            <person name="Mikhailova N."/>
            <person name="Bryant D.A."/>
            <person name="Hanada S."/>
            <person name="Tsukatani Y."/>
            <person name="Richardson P."/>
        </authorList>
    </citation>
    <scope>NUCLEOTIDE SEQUENCE [LARGE SCALE GENOMIC DNA]</scope>
    <source>
        <strain evidence="3">DSM 13941 / HLO8</strain>
    </source>
</reference>